<evidence type="ECO:0000313" key="2">
    <source>
        <dbReference type="EMBL" id="POW22165.1"/>
    </source>
</evidence>
<feature type="non-terminal residue" evidence="2">
    <location>
        <position position="1"/>
    </location>
</feature>
<sequence length="441" mass="50019">VKRGVVTATRYPARLERVPSDLSCFEQKHYKRTGAYQYDDGVAFFWISVRIGLKPTKDECLQLSLSIALGIAYIELDWEDWKYPGSLPQTTSQLLSSIPRAKLWVWGKQGTEVQLRITSDQESKVGRSPAPRFATRPLLAGNPVQNPDLSIAEISGQGDIGARKLSLDHTGATTSTDQLSRHKGHPPARRLRKTRFAHEIIERTNESRKENAHRGLMTMEDWMIQQIRVCSARYSRILNSYSSLRLSHLEPNEVHGMTQEWMPVHQLLEGGRVRSLNWIVNKDRSDCAVGQLNIRFMSLIHLITCYHSELLKVMGIDPSQIRSQNEALIKWLLAEIFNPSTGFPIIGWAADQSEQAEGTAKQGSPRSDQAGPNPGAAKVVDFNDSTTACILINYWYRSEQSQFFQEKFSNDQHHLMSLLRQIQMKLSVPNHPFSYLKGLPQ</sequence>
<dbReference type="VEuPathDB" id="FungiDB:PSTT_16928"/>
<protein>
    <submittedName>
        <fullName evidence="2">Uncharacterized protein</fullName>
    </submittedName>
</protein>
<reference evidence="3" key="3">
    <citation type="journal article" date="2018" name="Mol. Plant Microbe Interact.">
        <title>Genome sequence resources for the wheat stripe rust pathogen (Puccinia striiformis f. sp. tritici) and the barley stripe rust pathogen (Puccinia striiformis f. sp. hordei).</title>
        <authorList>
            <person name="Xia C."/>
            <person name="Wang M."/>
            <person name="Yin C."/>
            <person name="Cornejo O.E."/>
            <person name="Hulbert S.H."/>
            <person name="Chen X."/>
        </authorList>
    </citation>
    <scope>NUCLEOTIDE SEQUENCE [LARGE SCALE GENOMIC DNA]</scope>
    <source>
        <strain evidence="3">93TX-2</strain>
    </source>
</reference>
<reference evidence="3" key="2">
    <citation type="journal article" date="2018" name="BMC Genomics">
        <title>Genomic insights into host adaptation between the wheat stripe rust pathogen (Puccinia striiformis f. sp. tritici) and the barley stripe rust pathogen (Puccinia striiformis f. sp. hordei).</title>
        <authorList>
            <person name="Xia C."/>
            <person name="Wang M."/>
            <person name="Yin C."/>
            <person name="Cornejo O.E."/>
            <person name="Hulbert S.H."/>
            <person name="Chen X."/>
        </authorList>
    </citation>
    <scope>NUCLEOTIDE SEQUENCE [LARGE SCALE GENOMIC DNA]</scope>
    <source>
        <strain evidence="3">93TX-2</strain>
    </source>
</reference>
<feature type="region of interest" description="Disordered" evidence="1">
    <location>
        <begin position="354"/>
        <end position="377"/>
    </location>
</feature>
<dbReference type="Proteomes" id="UP000238274">
    <property type="component" value="Unassembled WGS sequence"/>
</dbReference>
<dbReference type="AlphaFoldDB" id="A0A2S4WK52"/>
<comment type="caution">
    <text evidence="2">The sequence shown here is derived from an EMBL/GenBank/DDBJ whole genome shotgun (WGS) entry which is preliminary data.</text>
</comment>
<accession>A0A2S4WK52</accession>
<reference evidence="2 3" key="1">
    <citation type="submission" date="2017-12" db="EMBL/GenBank/DDBJ databases">
        <title>Gene loss provides genomic basis for host adaptation in cereal stripe rust fungi.</title>
        <authorList>
            <person name="Xia C."/>
        </authorList>
    </citation>
    <scope>NUCLEOTIDE SEQUENCE [LARGE SCALE GENOMIC DNA]</scope>
    <source>
        <strain evidence="2 3">93TX-2</strain>
    </source>
</reference>
<evidence type="ECO:0000256" key="1">
    <source>
        <dbReference type="SAM" id="MobiDB-lite"/>
    </source>
</evidence>
<keyword evidence="3" id="KW-1185">Reference proteome</keyword>
<proteinExistence type="predicted"/>
<feature type="region of interest" description="Disordered" evidence="1">
    <location>
        <begin position="118"/>
        <end position="139"/>
    </location>
</feature>
<dbReference type="VEuPathDB" id="FungiDB:PSHT_01519"/>
<evidence type="ECO:0000313" key="3">
    <source>
        <dbReference type="Proteomes" id="UP000238274"/>
    </source>
</evidence>
<name>A0A2S4WK52_9BASI</name>
<feature type="compositionally biased region" description="Polar residues" evidence="1">
    <location>
        <begin position="354"/>
        <end position="367"/>
    </location>
</feature>
<organism evidence="2 3">
    <name type="scientific">Puccinia striiformis</name>
    <dbReference type="NCBI Taxonomy" id="27350"/>
    <lineage>
        <taxon>Eukaryota</taxon>
        <taxon>Fungi</taxon>
        <taxon>Dikarya</taxon>
        <taxon>Basidiomycota</taxon>
        <taxon>Pucciniomycotina</taxon>
        <taxon>Pucciniomycetes</taxon>
        <taxon>Pucciniales</taxon>
        <taxon>Pucciniaceae</taxon>
        <taxon>Puccinia</taxon>
    </lineage>
</organism>
<dbReference type="OrthoDB" id="2507194at2759"/>
<gene>
    <name evidence="2" type="ORF">PSHT_01519</name>
</gene>
<dbReference type="EMBL" id="PKSM01000012">
    <property type="protein sequence ID" value="POW22165.1"/>
    <property type="molecule type" value="Genomic_DNA"/>
</dbReference>